<evidence type="ECO:0000313" key="9">
    <source>
        <dbReference type="Proteomes" id="UP000030403"/>
    </source>
</evidence>
<keyword evidence="4" id="KW-0697">Rotamase</keyword>
<keyword evidence="3 7" id="KW-0732">Signal</keyword>
<proteinExistence type="predicted"/>
<dbReference type="SUPFAM" id="SSF109998">
    <property type="entry name" value="Triger factor/SurA peptide-binding domain-like"/>
    <property type="match status" value="1"/>
</dbReference>
<dbReference type="EC" id="5.2.1.8" evidence="2"/>
<evidence type="ECO:0000256" key="3">
    <source>
        <dbReference type="ARBA" id="ARBA00022729"/>
    </source>
</evidence>
<dbReference type="RefSeq" id="WP_027445767.1">
    <property type="nucleotide sequence ID" value="NZ_AULJ01000013.1"/>
</dbReference>
<feature type="signal peptide" evidence="7">
    <location>
        <begin position="1"/>
        <end position="26"/>
    </location>
</feature>
<feature type="compositionally biased region" description="Basic and acidic residues" evidence="6">
    <location>
        <begin position="28"/>
        <end position="55"/>
    </location>
</feature>
<protein>
    <recommendedName>
        <fullName evidence="2">peptidylprolyl isomerase</fullName>
        <ecNumber evidence="2">5.2.1.8</ecNumber>
    </recommendedName>
</protein>
<accession>A0A0A5GK06</accession>
<evidence type="ECO:0000256" key="6">
    <source>
        <dbReference type="SAM" id="MobiDB-lite"/>
    </source>
</evidence>
<name>A0A0A5GK06_9BACI</name>
<evidence type="ECO:0000256" key="5">
    <source>
        <dbReference type="ARBA" id="ARBA00023235"/>
    </source>
</evidence>
<dbReference type="PANTHER" id="PTHR47245:SF1">
    <property type="entry name" value="FOLDASE PROTEIN PRSA"/>
    <property type="match status" value="1"/>
</dbReference>
<evidence type="ECO:0000313" key="8">
    <source>
        <dbReference type="EMBL" id="KGX91523.1"/>
    </source>
</evidence>
<dbReference type="GO" id="GO:0003755">
    <property type="term" value="F:peptidyl-prolyl cis-trans isomerase activity"/>
    <property type="evidence" value="ECO:0007669"/>
    <property type="project" value="UniProtKB-KW"/>
</dbReference>
<dbReference type="PROSITE" id="PS51257">
    <property type="entry name" value="PROKAR_LIPOPROTEIN"/>
    <property type="match status" value="1"/>
</dbReference>
<feature type="region of interest" description="Disordered" evidence="6">
    <location>
        <begin position="25"/>
        <end position="68"/>
    </location>
</feature>
<dbReference type="EMBL" id="AVPF01000002">
    <property type="protein sequence ID" value="KGX91523.1"/>
    <property type="molecule type" value="Genomic_DNA"/>
</dbReference>
<dbReference type="STRING" id="1385511.GCA_000425225_01423"/>
<feature type="chain" id="PRO_5039726636" description="peptidylprolyl isomerase" evidence="7">
    <location>
        <begin position="27"/>
        <end position="246"/>
    </location>
</feature>
<dbReference type="InterPro" id="IPR027304">
    <property type="entry name" value="Trigger_fact/SurA_dom_sf"/>
</dbReference>
<evidence type="ECO:0000256" key="4">
    <source>
        <dbReference type="ARBA" id="ARBA00023110"/>
    </source>
</evidence>
<keyword evidence="9" id="KW-1185">Reference proteome</keyword>
<dbReference type="Pfam" id="PF13624">
    <property type="entry name" value="SurA_N_3"/>
    <property type="match status" value="1"/>
</dbReference>
<dbReference type="PANTHER" id="PTHR47245">
    <property type="entry name" value="PEPTIDYLPROLYL ISOMERASE"/>
    <property type="match status" value="1"/>
</dbReference>
<comment type="catalytic activity">
    <reaction evidence="1">
        <text>[protein]-peptidylproline (omega=180) = [protein]-peptidylproline (omega=0)</text>
        <dbReference type="Rhea" id="RHEA:16237"/>
        <dbReference type="Rhea" id="RHEA-COMP:10747"/>
        <dbReference type="Rhea" id="RHEA-COMP:10748"/>
        <dbReference type="ChEBI" id="CHEBI:83833"/>
        <dbReference type="ChEBI" id="CHEBI:83834"/>
        <dbReference type="EC" id="5.2.1.8"/>
    </reaction>
</comment>
<reference evidence="8 9" key="1">
    <citation type="submission" date="2013-08" db="EMBL/GenBank/DDBJ databases">
        <authorList>
            <person name="Huang J."/>
            <person name="Wang G."/>
        </authorList>
    </citation>
    <scope>NUCLEOTIDE SEQUENCE [LARGE SCALE GENOMIC DNA]</scope>
    <source>
        <strain evidence="8 9">BH030004</strain>
    </source>
</reference>
<evidence type="ECO:0000256" key="2">
    <source>
        <dbReference type="ARBA" id="ARBA00013194"/>
    </source>
</evidence>
<dbReference type="InterPro" id="IPR050245">
    <property type="entry name" value="PrsA_foldase"/>
</dbReference>
<dbReference type="AlphaFoldDB" id="A0A0A5GK06"/>
<evidence type="ECO:0000256" key="7">
    <source>
        <dbReference type="SAM" id="SignalP"/>
    </source>
</evidence>
<dbReference type="eggNOG" id="COG0760">
    <property type="taxonomic scope" value="Bacteria"/>
</dbReference>
<dbReference type="Gene3D" id="1.10.4030.10">
    <property type="entry name" value="Porin chaperone SurA, peptide-binding domain"/>
    <property type="match status" value="1"/>
</dbReference>
<sequence length="246" mass="28195">MTIKKKWTVALSGFVLAIGIAGCSNSEDNAKENEDTNKKQEEQQSEEGNKQEGNKQEATGEVAAVVNGEEISMDKFNQQLERQKSMMKQNGMEVKDKQLNQMKSKILTQLINTELLLQKANEAGIEATEKKVNERYESMTKDYSKEEIDKILKQNNTTVEKLKKDLAKQIKIDEYVAQNTEDVKVTDEEIQKRYDAMKKNNDKLPALDKVKPQLKQQIQKSKEGQQISKLLDKLRKESEIEKKVQV</sequence>
<gene>
    <name evidence="8" type="ORF">N783_07660</name>
</gene>
<comment type="caution">
    <text evidence="8">The sequence shown here is derived from an EMBL/GenBank/DDBJ whole genome shotgun (WGS) entry which is preliminary data.</text>
</comment>
<keyword evidence="5" id="KW-0413">Isomerase</keyword>
<organism evidence="8 9">
    <name type="scientific">Pontibacillus marinus BH030004 = DSM 16465</name>
    <dbReference type="NCBI Taxonomy" id="1385511"/>
    <lineage>
        <taxon>Bacteria</taxon>
        <taxon>Bacillati</taxon>
        <taxon>Bacillota</taxon>
        <taxon>Bacilli</taxon>
        <taxon>Bacillales</taxon>
        <taxon>Bacillaceae</taxon>
        <taxon>Pontibacillus</taxon>
    </lineage>
</organism>
<evidence type="ECO:0000256" key="1">
    <source>
        <dbReference type="ARBA" id="ARBA00000971"/>
    </source>
</evidence>
<dbReference type="Proteomes" id="UP000030403">
    <property type="component" value="Unassembled WGS sequence"/>
</dbReference>